<dbReference type="SUPFAM" id="SSF82708">
    <property type="entry name" value="R3H domain"/>
    <property type="match status" value="1"/>
</dbReference>
<dbReference type="InterPro" id="IPR001650">
    <property type="entry name" value="Helicase_C-like"/>
</dbReference>
<dbReference type="Pfam" id="PF00270">
    <property type="entry name" value="DEAD"/>
    <property type="match status" value="1"/>
</dbReference>
<dbReference type="GO" id="GO:0005524">
    <property type="term" value="F:ATP binding"/>
    <property type="evidence" value="ECO:0007669"/>
    <property type="project" value="UniProtKB-KW"/>
</dbReference>
<dbReference type="PROSITE" id="PS50088">
    <property type="entry name" value="ANK_REPEAT"/>
    <property type="match status" value="1"/>
</dbReference>
<feature type="compositionally biased region" description="Polar residues" evidence="10">
    <location>
        <begin position="1295"/>
        <end position="1304"/>
    </location>
</feature>
<dbReference type="Pfam" id="PF21010">
    <property type="entry name" value="HA2_C"/>
    <property type="match status" value="1"/>
</dbReference>
<keyword evidence="5" id="KW-0347">Helicase</keyword>
<evidence type="ECO:0000313" key="14">
    <source>
        <dbReference type="Ensembl" id="ENSECRP00000008197.1"/>
    </source>
</evidence>
<evidence type="ECO:0000256" key="2">
    <source>
        <dbReference type="ARBA" id="ARBA00012552"/>
    </source>
</evidence>
<dbReference type="PROSITE" id="PS51061">
    <property type="entry name" value="R3H"/>
    <property type="match status" value="1"/>
</dbReference>
<reference evidence="14" key="2">
    <citation type="submission" date="2025-08" db="UniProtKB">
        <authorList>
            <consortium name="Ensembl"/>
        </authorList>
    </citation>
    <scope>IDENTIFICATION</scope>
</reference>
<dbReference type="InterPro" id="IPR014001">
    <property type="entry name" value="Helicase_ATP-bd"/>
</dbReference>
<dbReference type="FunFam" id="3.40.50.300:FF:000284">
    <property type="entry name" value="probable ATP-dependent RNA helicase YTHDC2"/>
    <property type="match status" value="1"/>
</dbReference>
<dbReference type="InterPro" id="IPR034083">
    <property type="entry name" value="R3H_DEXH_helicase"/>
</dbReference>
<dbReference type="PROSITE" id="PS51194">
    <property type="entry name" value="HELICASE_CTER"/>
    <property type="match status" value="1"/>
</dbReference>
<dbReference type="Proteomes" id="UP000694620">
    <property type="component" value="Chromosome 7"/>
</dbReference>
<dbReference type="InterPro" id="IPR036867">
    <property type="entry name" value="R3H_dom_sf"/>
</dbReference>
<evidence type="ECO:0000256" key="10">
    <source>
        <dbReference type="SAM" id="MobiDB-lite"/>
    </source>
</evidence>
<dbReference type="Gene3D" id="3.40.50.300">
    <property type="entry name" value="P-loop containing nucleotide triphosphate hydrolases"/>
    <property type="match status" value="2"/>
</dbReference>
<keyword evidence="4" id="KW-0378">Hydrolase</keyword>
<dbReference type="Pfam" id="PF00271">
    <property type="entry name" value="Helicase_C"/>
    <property type="match status" value="1"/>
</dbReference>
<reference evidence="14" key="1">
    <citation type="submission" date="2021-06" db="EMBL/GenBank/DDBJ databases">
        <authorList>
            <consortium name="Wellcome Sanger Institute Data Sharing"/>
        </authorList>
    </citation>
    <scope>NUCLEOTIDE SEQUENCE [LARGE SCALE GENOMIC DNA]</scope>
</reference>
<feature type="compositionally biased region" description="Polar residues" evidence="10">
    <location>
        <begin position="1200"/>
        <end position="1214"/>
    </location>
</feature>
<organism evidence="14 15">
    <name type="scientific">Erpetoichthys calabaricus</name>
    <name type="common">Rope fish</name>
    <name type="synonym">Calamoichthys calabaricus</name>
    <dbReference type="NCBI Taxonomy" id="27687"/>
    <lineage>
        <taxon>Eukaryota</taxon>
        <taxon>Metazoa</taxon>
        <taxon>Chordata</taxon>
        <taxon>Craniata</taxon>
        <taxon>Vertebrata</taxon>
        <taxon>Euteleostomi</taxon>
        <taxon>Actinopterygii</taxon>
        <taxon>Polypteriformes</taxon>
        <taxon>Polypteridae</taxon>
        <taxon>Erpetoichthys</taxon>
    </lineage>
</organism>
<protein>
    <recommendedName>
        <fullName evidence="2">RNA helicase</fullName>
        <ecNumber evidence="2">3.6.4.13</ecNumber>
    </recommendedName>
</protein>
<keyword evidence="3" id="KW-0547">Nucleotide-binding</keyword>
<feature type="domain" description="Helicase C-terminal" evidence="13">
    <location>
        <begin position="599"/>
        <end position="775"/>
    </location>
</feature>
<keyword evidence="15" id="KW-1185">Reference proteome</keyword>
<evidence type="ECO:0000256" key="3">
    <source>
        <dbReference type="ARBA" id="ARBA00022741"/>
    </source>
</evidence>
<dbReference type="InterPro" id="IPR011709">
    <property type="entry name" value="DEAD-box_helicase_OB_fold"/>
</dbReference>
<feature type="region of interest" description="Disordered" evidence="10">
    <location>
        <begin position="132"/>
        <end position="167"/>
    </location>
</feature>
<dbReference type="Pfam" id="PF01424">
    <property type="entry name" value="R3H"/>
    <property type="match status" value="1"/>
</dbReference>
<feature type="compositionally biased region" description="Basic residues" evidence="10">
    <location>
        <begin position="1305"/>
        <end position="1316"/>
    </location>
</feature>
<dbReference type="Gene3D" id="1.20.120.1080">
    <property type="match status" value="1"/>
</dbReference>
<keyword evidence="6" id="KW-0067">ATP-binding</keyword>
<keyword evidence="7" id="KW-0694">RNA-binding</keyword>
<evidence type="ECO:0000259" key="11">
    <source>
        <dbReference type="PROSITE" id="PS51061"/>
    </source>
</evidence>
<feature type="region of interest" description="Disordered" evidence="10">
    <location>
        <begin position="1154"/>
        <end position="1216"/>
    </location>
</feature>
<dbReference type="InterPro" id="IPR001374">
    <property type="entry name" value="R3H_dom"/>
</dbReference>
<evidence type="ECO:0000259" key="12">
    <source>
        <dbReference type="PROSITE" id="PS51192"/>
    </source>
</evidence>
<feature type="region of interest" description="Disordered" evidence="10">
    <location>
        <begin position="1231"/>
        <end position="1260"/>
    </location>
</feature>
<evidence type="ECO:0000256" key="9">
    <source>
        <dbReference type="PROSITE-ProRule" id="PRU00023"/>
    </source>
</evidence>
<dbReference type="SMART" id="SM00847">
    <property type="entry name" value="HA2"/>
    <property type="match status" value="1"/>
</dbReference>
<dbReference type="Ensembl" id="ENSECRT00000008329.1">
    <property type="protein sequence ID" value="ENSECRP00000008197.1"/>
    <property type="gene ID" value="ENSECRG00000005460.1"/>
</dbReference>
<feature type="domain" description="R3H" evidence="11">
    <location>
        <begin position="33"/>
        <end position="96"/>
    </location>
</feature>
<dbReference type="Pfam" id="PF07717">
    <property type="entry name" value="OB_NTP_bind"/>
    <property type="match status" value="1"/>
</dbReference>
<dbReference type="SMART" id="SM00490">
    <property type="entry name" value="HELICc"/>
    <property type="match status" value="1"/>
</dbReference>
<evidence type="ECO:0000256" key="8">
    <source>
        <dbReference type="ARBA" id="ARBA00047984"/>
    </source>
</evidence>
<feature type="domain" description="Helicase ATP-binding" evidence="12">
    <location>
        <begin position="194"/>
        <end position="360"/>
    </location>
</feature>
<dbReference type="Pfam" id="PF04408">
    <property type="entry name" value="WHD_HA2"/>
    <property type="match status" value="1"/>
</dbReference>
<feature type="compositionally biased region" description="Polar residues" evidence="10">
    <location>
        <begin position="1179"/>
        <end position="1190"/>
    </location>
</feature>
<dbReference type="InterPro" id="IPR002110">
    <property type="entry name" value="Ankyrin_rpt"/>
</dbReference>
<dbReference type="PANTHER" id="PTHR18934:SF213">
    <property type="entry name" value="3'-5' RNA HELICASE YTHDC2"/>
    <property type="match status" value="1"/>
</dbReference>
<feature type="repeat" description="ANK" evidence="9">
    <location>
        <begin position="497"/>
        <end position="529"/>
    </location>
</feature>
<proteinExistence type="inferred from homology"/>
<dbReference type="PANTHER" id="PTHR18934">
    <property type="entry name" value="ATP-DEPENDENT RNA HELICASE"/>
    <property type="match status" value="1"/>
</dbReference>
<dbReference type="InterPro" id="IPR059023">
    <property type="entry name" value="RNA_hel_CTD"/>
</dbReference>
<dbReference type="Gene3D" id="3.30.1370.50">
    <property type="entry name" value="R3H-like domain"/>
    <property type="match status" value="1"/>
</dbReference>
<evidence type="ECO:0000256" key="4">
    <source>
        <dbReference type="ARBA" id="ARBA00022801"/>
    </source>
</evidence>
<feature type="region of interest" description="Disordered" evidence="10">
    <location>
        <begin position="1"/>
        <end position="25"/>
    </location>
</feature>
<evidence type="ECO:0000259" key="13">
    <source>
        <dbReference type="PROSITE" id="PS51194"/>
    </source>
</evidence>
<evidence type="ECO:0000256" key="1">
    <source>
        <dbReference type="ARBA" id="ARBA00008792"/>
    </source>
</evidence>
<comment type="catalytic activity">
    <reaction evidence="8">
        <text>ATP + H2O = ADP + phosphate + H(+)</text>
        <dbReference type="Rhea" id="RHEA:13065"/>
        <dbReference type="ChEBI" id="CHEBI:15377"/>
        <dbReference type="ChEBI" id="CHEBI:15378"/>
        <dbReference type="ChEBI" id="CHEBI:30616"/>
        <dbReference type="ChEBI" id="CHEBI:43474"/>
        <dbReference type="ChEBI" id="CHEBI:456216"/>
        <dbReference type="EC" id="3.6.4.13"/>
    </reaction>
</comment>
<dbReference type="SUPFAM" id="SSF52540">
    <property type="entry name" value="P-loop containing nucleoside triphosphate hydrolases"/>
    <property type="match status" value="2"/>
</dbReference>
<dbReference type="CDD" id="cd18791">
    <property type="entry name" value="SF2_C_RHA"/>
    <property type="match status" value="1"/>
</dbReference>
<evidence type="ECO:0000256" key="6">
    <source>
        <dbReference type="ARBA" id="ARBA00022840"/>
    </source>
</evidence>
<dbReference type="GO" id="GO:0003723">
    <property type="term" value="F:RNA binding"/>
    <property type="evidence" value="ECO:0007669"/>
    <property type="project" value="UniProtKB-KW"/>
</dbReference>
<dbReference type="SMART" id="SM00248">
    <property type="entry name" value="ANK"/>
    <property type="match status" value="2"/>
</dbReference>
<dbReference type="PROSITE" id="PS51192">
    <property type="entry name" value="HELICASE_ATP_BIND_1"/>
    <property type="match status" value="1"/>
</dbReference>
<dbReference type="Gene3D" id="1.25.40.20">
    <property type="entry name" value="Ankyrin repeat-containing domain"/>
    <property type="match status" value="1"/>
</dbReference>
<dbReference type="Pfam" id="PF12796">
    <property type="entry name" value="Ank_2"/>
    <property type="match status" value="1"/>
</dbReference>
<dbReference type="SMART" id="SM00487">
    <property type="entry name" value="DEXDc"/>
    <property type="match status" value="1"/>
</dbReference>
<accession>A0A8C4RXA0</accession>
<feature type="region of interest" description="Disordered" evidence="10">
    <location>
        <begin position="1295"/>
        <end position="1316"/>
    </location>
</feature>
<dbReference type="InterPro" id="IPR007502">
    <property type="entry name" value="Helicase-assoc_dom"/>
</dbReference>
<dbReference type="Pfam" id="PF26026">
    <property type="entry name" value="RNA_hel_CTD"/>
    <property type="match status" value="1"/>
</dbReference>
<dbReference type="FunFam" id="3.40.50.300:FF:000811">
    <property type="entry name" value="probable ATP-dependent RNA helicase YTHDC2"/>
    <property type="match status" value="1"/>
</dbReference>
<dbReference type="FunFam" id="3.30.1370.50:FF:000005">
    <property type="entry name" value="probable ATP-dependent RNA helicase YTHDC2"/>
    <property type="match status" value="1"/>
</dbReference>
<dbReference type="InterPro" id="IPR011545">
    <property type="entry name" value="DEAD/DEAH_box_helicase_dom"/>
</dbReference>
<dbReference type="InterPro" id="IPR048333">
    <property type="entry name" value="HA2_WH"/>
</dbReference>
<name>A0A8C4RXA0_ERPCA</name>
<dbReference type="SUPFAM" id="SSF48403">
    <property type="entry name" value="Ankyrin repeat"/>
    <property type="match status" value="1"/>
</dbReference>
<reference evidence="14" key="3">
    <citation type="submission" date="2025-09" db="UniProtKB">
        <authorList>
            <consortium name="Ensembl"/>
        </authorList>
    </citation>
    <scope>IDENTIFICATION</scope>
</reference>
<keyword evidence="9" id="KW-0040">ANK repeat</keyword>
<dbReference type="EC" id="3.6.4.13" evidence="2"/>
<evidence type="ECO:0000256" key="5">
    <source>
        <dbReference type="ARBA" id="ARBA00022806"/>
    </source>
</evidence>
<dbReference type="SMR" id="A0A8C4RXA0"/>
<evidence type="ECO:0000256" key="7">
    <source>
        <dbReference type="ARBA" id="ARBA00022884"/>
    </source>
</evidence>
<comment type="similarity">
    <text evidence="1">Belongs to the DEAD box helicase family. DEAH subfamily.</text>
</comment>
<dbReference type="SMART" id="SM00393">
    <property type="entry name" value="R3H"/>
    <property type="match status" value="1"/>
</dbReference>
<evidence type="ECO:0000313" key="15">
    <source>
        <dbReference type="Proteomes" id="UP000694620"/>
    </source>
</evidence>
<dbReference type="CDD" id="cd06007">
    <property type="entry name" value="R3H_DEXH_helicase"/>
    <property type="match status" value="1"/>
</dbReference>
<sequence>MSRPSSVSPRPTPGQSGQSTSRAKGLKDIRIDEEVEIALSIALERFRYSDEKEMEFPSSFTSIERAYIHRLAPSLGLISKSKGKGVHRFLTVKKKDGSEASCSVMNFIISHNSRHVIRSLLQRFPVTNKERTDLLPKTERGNSASIEAESIREKNRTSGRLNNGIPQVPPIRGESEIDCFRCSLPVFERQEEIVKVVKENRVVLIVGETGSGKTTQIPQFLLDDSFKNGIPCRIFCTQPRRLAAIAVAERVAAERGEKIGQTVGYQIRLESRVSPKTLLTFCTSGVLLRTLMAGDASFSTVTHVIVDEVHERDGLTDFLLTKMRDLLQKHHSLKLILSSAALDVSLFKRYFVSCPVIYIQGKLYEVKELFLEDILRSTGYANKEMIKYKKDKQKEEKQHASLNEWCKFRDRSPKVEQRKEKVASRPLEEKDFLDDGLDSVFCHLSEKDVNTLEPWLLNEMDACISDIFLNQDAEAFVKLFNLILSENVSVDYRHRETSATPLMVAAGRGFISQVEQLLSMGANVHLKASNGWTALDWARHFNQAEIVDLLESSLSSLEAENLDESILVQSNSGDLNAEDRELLKMYHHSFDDEKVDLDLIMHLLYNICQNSDDGAVLIFLPGYDEIVGLRDRILYDDKRFSDHIHRYQVFTLHSNMQTSDQKRVLRVSPPGIRKIILSTNIAETSITVNDVVFVIDAGKVKEKSFDALNHVTMLKMVWISKASAIQRKGRAGRCRPGICFHLFSRLRFKHMLEFPIPELLRMPLQELCLHTKLLAPVTCPVAEFLSRAPEPPSTLIIKNAVQMLKTIDAMDFWEDLTELGYHLADLPVEPHLGKMVLCAVVLKCLDPILTIACTLAYRDPFVLPVQAAQKRAAMLCRKRFSAGTFSDHMALLRAFQAWQKARSDGWERSFCEKNFLSQATMEIIIGMRTQLLGQLRAIGFVRARGGGDIRDVNLNSENWAVVKAALVAGMYPNLIHVDKENFKLVGAKEKKVRIHPTSVLSQPNFKKIPPENGQATAIQSLPTDWLIYDEMIRSHRIASIRCCSVVTPFTMAIFGGTAKLPSTALQEPIVQRVDGTNDSSDSEMEERSSSNLATLKIDEWMHFKLEQETANLTFQLRQKWHSLFLRRIRAPSKPWSQVDEATMRALVSALTTEEHVTGLQQPTGIGQRPRPMSSEEPPQLSSWRATNSRKSSVDNEFVDETSNTERSQTMSPSSAFYLPKAYKDRSGVHPKRILDDKSDQSSVKSTDSNSFPSPCASPSPPSSGKVFFSFGFNFIYVQKYAFQHRAQGRNQSWAGYQPTAGHTQTHPHTKHTLGPI</sequence>
<dbReference type="GO" id="GO:0016787">
    <property type="term" value="F:hydrolase activity"/>
    <property type="evidence" value="ECO:0007669"/>
    <property type="project" value="UniProtKB-KW"/>
</dbReference>
<dbReference type="FunFam" id="1.25.40.20:FF:000159">
    <property type="entry name" value="probable ATP-dependent RNA helicase YTHDC2"/>
    <property type="match status" value="1"/>
</dbReference>
<gene>
    <name evidence="14" type="primary">YTHDC2</name>
</gene>
<dbReference type="GO" id="GO:0003724">
    <property type="term" value="F:RNA helicase activity"/>
    <property type="evidence" value="ECO:0007669"/>
    <property type="project" value="UniProtKB-EC"/>
</dbReference>
<dbReference type="InterPro" id="IPR036770">
    <property type="entry name" value="Ankyrin_rpt-contain_sf"/>
</dbReference>
<dbReference type="GeneTree" id="ENSGT00940000155826"/>
<dbReference type="InterPro" id="IPR027417">
    <property type="entry name" value="P-loop_NTPase"/>
</dbReference>
<dbReference type="FunFam" id="1.20.120.1080:FF:000008">
    <property type="entry name" value="probable ATP-dependent RNA helicase YTHDC2"/>
    <property type="match status" value="1"/>
</dbReference>
<dbReference type="PROSITE" id="PS50297">
    <property type="entry name" value="ANK_REP_REGION"/>
    <property type="match status" value="1"/>
</dbReference>
<dbReference type="CDD" id="cd17987">
    <property type="entry name" value="DEXHc_YTHDC2"/>
    <property type="match status" value="1"/>
</dbReference>